<accession>A0A4P6F8Z5</accession>
<organism evidence="1 2">
    <name type="scientific">Agromyces protaetiae</name>
    <dbReference type="NCBI Taxonomy" id="2509455"/>
    <lineage>
        <taxon>Bacteria</taxon>
        <taxon>Bacillati</taxon>
        <taxon>Actinomycetota</taxon>
        <taxon>Actinomycetes</taxon>
        <taxon>Micrococcales</taxon>
        <taxon>Microbacteriaceae</taxon>
        <taxon>Agromyces</taxon>
    </lineage>
</organism>
<evidence type="ECO:0000313" key="2">
    <source>
        <dbReference type="Proteomes" id="UP000291259"/>
    </source>
</evidence>
<reference evidence="1 2" key="1">
    <citation type="submission" date="2019-01" db="EMBL/GenBank/DDBJ databases">
        <title>Genome sequencing of strain FW100M-8.</title>
        <authorList>
            <person name="Heo J."/>
            <person name="Kim S.-J."/>
            <person name="Kim J.-S."/>
            <person name="Hong S.-B."/>
            <person name="Kwon S.-W."/>
        </authorList>
    </citation>
    <scope>NUCLEOTIDE SEQUENCE [LARGE SCALE GENOMIC DNA]</scope>
    <source>
        <strain evidence="1 2">FW100M-8</strain>
    </source>
</reference>
<evidence type="ECO:0000313" key="1">
    <source>
        <dbReference type="EMBL" id="QAY72332.1"/>
    </source>
</evidence>
<proteinExistence type="predicted"/>
<dbReference type="AlphaFoldDB" id="A0A4P6F8Z5"/>
<name>A0A4P6F8Z5_9MICO</name>
<gene>
    <name evidence="1" type="ORF">ET445_02255</name>
</gene>
<dbReference type="EMBL" id="CP035491">
    <property type="protein sequence ID" value="QAY72332.1"/>
    <property type="molecule type" value="Genomic_DNA"/>
</dbReference>
<dbReference type="KEGG" id="agf:ET445_02255"/>
<dbReference type="RefSeq" id="WP_129188448.1">
    <property type="nucleotide sequence ID" value="NZ_CP035491.1"/>
</dbReference>
<keyword evidence="2" id="KW-1185">Reference proteome</keyword>
<dbReference type="OrthoDB" id="5083989at2"/>
<dbReference type="Proteomes" id="UP000291259">
    <property type="component" value="Chromosome"/>
</dbReference>
<protein>
    <submittedName>
        <fullName evidence="1">Uncharacterized protein</fullName>
    </submittedName>
</protein>
<sequence>MGEERIPIERWWPPLSIDGKHLVLAALEPLPDDLASGVVVELDGAVVEEIAELGFELETPVRLTVQELVFIRTQIEPVD</sequence>